<proteinExistence type="predicted"/>
<feature type="compositionally biased region" description="Polar residues" evidence="1">
    <location>
        <begin position="180"/>
        <end position="189"/>
    </location>
</feature>
<evidence type="ECO:0000256" key="1">
    <source>
        <dbReference type="SAM" id="MobiDB-lite"/>
    </source>
</evidence>
<accession>A0A6A6FUX2</accession>
<feature type="compositionally biased region" description="Polar residues" evidence="1">
    <location>
        <begin position="464"/>
        <end position="478"/>
    </location>
</feature>
<keyword evidence="3" id="KW-1185">Reference proteome</keyword>
<feature type="region of interest" description="Disordered" evidence="1">
    <location>
        <begin position="166"/>
        <end position="197"/>
    </location>
</feature>
<organism evidence="2 3">
    <name type="scientific">Cercospora zeae-maydis SCOH1-5</name>
    <dbReference type="NCBI Taxonomy" id="717836"/>
    <lineage>
        <taxon>Eukaryota</taxon>
        <taxon>Fungi</taxon>
        <taxon>Dikarya</taxon>
        <taxon>Ascomycota</taxon>
        <taxon>Pezizomycotina</taxon>
        <taxon>Dothideomycetes</taxon>
        <taxon>Dothideomycetidae</taxon>
        <taxon>Mycosphaerellales</taxon>
        <taxon>Mycosphaerellaceae</taxon>
        <taxon>Cercospora</taxon>
    </lineage>
</organism>
<feature type="region of interest" description="Disordered" evidence="1">
    <location>
        <begin position="299"/>
        <end position="320"/>
    </location>
</feature>
<evidence type="ECO:0000313" key="2">
    <source>
        <dbReference type="EMBL" id="KAF2217181.1"/>
    </source>
</evidence>
<feature type="compositionally biased region" description="Basic and acidic residues" evidence="1">
    <location>
        <begin position="451"/>
        <end position="461"/>
    </location>
</feature>
<dbReference type="OrthoDB" id="3645925at2759"/>
<protein>
    <submittedName>
        <fullName evidence="2">Uncharacterized protein</fullName>
    </submittedName>
</protein>
<sequence>MAHHRLFAAATVQRCSACNALFTSGPRGVGLCRHCLYAASIDTQEHFQQPLDLTQGLPSRTCMCGNTFLEWDGHIGLCPGCTDLLKDVDAHQRVGATFDQSFPTYSTADQLWLLRNEFRDPLTPAMQAQMNGYERALQHQQQRQAMFQPREQFQQQQRLYLSQHNSAPLAGPSTLRGLSAHQNRTSTPQISPPSLERPAHMTPITIPNPSTQFQSPSHTAPVSAWGDGHVQSTLYGPQMAGNLPYAFDVRTTHIVGNTPPTYLQPSPHATHAPTHPAQPRGGTYAQLAALQAQKRHELRAQHSPRVGNARHTPAATMPGRIVKPGRLTCALCSKDKPISRDRNDGIYCTPCFKGLRNQGDRLQTIAQKQNLQVSRPQTPSPPSRATAPSTGQPQTPVNTSSAAATPSTSSSSSTMPSRSSSMSMFSQPHTPNHASDAVITPNTTPGLDATKQQEQDNDRPHTPTPSQRPRNTATEQAVPSSLTSAAIAIPIAPPSLGCSPELEKAIIEEGLVDVYKYVIKK</sequence>
<feature type="compositionally biased region" description="Low complexity" evidence="1">
    <location>
        <begin position="400"/>
        <end position="428"/>
    </location>
</feature>
<dbReference type="AlphaFoldDB" id="A0A6A6FUX2"/>
<gene>
    <name evidence="2" type="ORF">CERZMDRAFT_93234</name>
</gene>
<name>A0A6A6FUX2_9PEZI</name>
<dbReference type="Proteomes" id="UP000799539">
    <property type="component" value="Unassembled WGS sequence"/>
</dbReference>
<feature type="region of interest" description="Disordered" evidence="1">
    <location>
        <begin position="369"/>
        <end position="481"/>
    </location>
</feature>
<reference evidence="2" key="1">
    <citation type="journal article" date="2020" name="Stud. Mycol.">
        <title>101 Dothideomycetes genomes: a test case for predicting lifestyles and emergence of pathogens.</title>
        <authorList>
            <person name="Haridas S."/>
            <person name="Albert R."/>
            <person name="Binder M."/>
            <person name="Bloem J."/>
            <person name="Labutti K."/>
            <person name="Salamov A."/>
            <person name="Andreopoulos B."/>
            <person name="Baker S."/>
            <person name="Barry K."/>
            <person name="Bills G."/>
            <person name="Bluhm B."/>
            <person name="Cannon C."/>
            <person name="Castanera R."/>
            <person name="Culley D."/>
            <person name="Daum C."/>
            <person name="Ezra D."/>
            <person name="Gonzalez J."/>
            <person name="Henrissat B."/>
            <person name="Kuo A."/>
            <person name="Liang C."/>
            <person name="Lipzen A."/>
            <person name="Lutzoni F."/>
            <person name="Magnuson J."/>
            <person name="Mondo S."/>
            <person name="Nolan M."/>
            <person name="Ohm R."/>
            <person name="Pangilinan J."/>
            <person name="Park H.-J."/>
            <person name="Ramirez L."/>
            <person name="Alfaro M."/>
            <person name="Sun H."/>
            <person name="Tritt A."/>
            <person name="Yoshinaga Y."/>
            <person name="Zwiers L.-H."/>
            <person name="Turgeon B."/>
            <person name="Goodwin S."/>
            <person name="Spatafora J."/>
            <person name="Crous P."/>
            <person name="Grigoriev I."/>
        </authorList>
    </citation>
    <scope>NUCLEOTIDE SEQUENCE</scope>
    <source>
        <strain evidence="2">SCOH1-5</strain>
    </source>
</reference>
<evidence type="ECO:0000313" key="3">
    <source>
        <dbReference type="Proteomes" id="UP000799539"/>
    </source>
</evidence>
<dbReference type="EMBL" id="ML992663">
    <property type="protein sequence ID" value="KAF2217181.1"/>
    <property type="molecule type" value="Genomic_DNA"/>
</dbReference>